<reference evidence="1 2" key="1">
    <citation type="submission" date="2019-03" db="EMBL/GenBank/DDBJ databases">
        <title>Single cell metagenomics reveals metabolic interactions within the superorganism composed of flagellate Streblomastix strix and complex community of Bacteroidetes bacteria on its surface.</title>
        <authorList>
            <person name="Treitli S.C."/>
            <person name="Kolisko M."/>
            <person name="Husnik F."/>
            <person name="Keeling P."/>
            <person name="Hampl V."/>
        </authorList>
    </citation>
    <scope>NUCLEOTIDE SEQUENCE [LARGE SCALE GENOMIC DNA]</scope>
    <source>
        <strain evidence="1">ST1C</strain>
    </source>
</reference>
<name>A0A5J4TB70_9EUKA</name>
<dbReference type="AlphaFoldDB" id="A0A5J4TB70"/>
<accession>A0A5J4TB70</accession>
<dbReference type="EMBL" id="SNRW01035877">
    <property type="protein sequence ID" value="KAA6354685.1"/>
    <property type="molecule type" value="Genomic_DNA"/>
</dbReference>
<gene>
    <name evidence="1" type="ORF">EZS28_049787</name>
</gene>
<protein>
    <submittedName>
        <fullName evidence="1">Uncharacterized protein</fullName>
    </submittedName>
</protein>
<proteinExistence type="predicted"/>
<evidence type="ECO:0000313" key="2">
    <source>
        <dbReference type="Proteomes" id="UP000324800"/>
    </source>
</evidence>
<dbReference type="Proteomes" id="UP000324800">
    <property type="component" value="Unassembled WGS sequence"/>
</dbReference>
<comment type="caution">
    <text evidence="1">The sequence shown here is derived from an EMBL/GenBank/DDBJ whole genome shotgun (WGS) entry which is preliminary data.</text>
</comment>
<evidence type="ECO:0000313" key="1">
    <source>
        <dbReference type="EMBL" id="KAA6354685.1"/>
    </source>
</evidence>
<sequence length="64" mass="6805">FKHECSPNIVLIAVAAVFEVQFTIGLEGGTGLGFIILGCAEEGRIEGGHVELYAGTVRKTETVR</sequence>
<organism evidence="1 2">
    <name type="scientific">Streblomastix strix</name>
    <dbReference type="NCBI Taxonomy" id="222440"/>
    <lineage>
        <taxon>Eukaryota</taxon>
        <taxon>Metamonada</taxon>
        <taxon>Preaxostyla</taxon>
        <taxon>Oxymonadida</taxon>
        <taxon>Streblomastigidae</taxon>
        <taxon>Streblomastix</taxon>
    </lineage>
</organism>
<feature type="non-terminal residue" evidence="1">
    <location>
        <position position="1"/>
    </location>
</feature>